<dbReference type="SMART" id="SM00421">
    <property type="entry name" value="HTH_LUXR"/>
    <property type="match status" value="1"/>
</dbReference>
<dbReference type="SUPFAM" id="SSF46894">
    <property type="entry name" value="C-terminal effector domain of the bipartite response regulators"/>
    <property type="match status" value="1"/>
</dbReference>
<evidence type="ECO:0000256" key="3">
    <source>
        <dbReference type="ARBA" id="ARBA00023125"/>
    </source>
</evidence>
<keyword evidence="9" id="KW-1185">Reference proteome</keyword>
<evidence type="ECO:0000256" key="1">
    <source>
        <dbReference type="ARBA" id="ARBA00022553"/>
    </source>
</evidence>
<dbReference type="InterPro" id="IPR011006">
    <property type="entry name" value="CheY-like_superfamily"/>
</dbReference>
<dbReference type="PROSITE" id="PS50110">
    <property type="entry name" value="RESPONSE_REGULATORY"/>
    <property type="match status" value="1"/>
</dbReference>
<dbReference type="InterPro" id="IPR001789">
    <property type="entry name" value="Sig_transdc_resp-reg_receiver"/>
</dbReference>
<evidence type="ECO:0000259" key="6">
    <source>
        <dbReference type="PROSITE" id="PS50043"/>
    </source>
</evidence>
<dbReference type="Pfam" id="PF00196">
    <property type="entry name" value="GerE"/>
    <property type="match status" value="1"/>
</dbReference>
<evidence type="ECO:0000256" key="5">
    <source>
        <dbReference type="PROSITE-ProRule" id="PRU00169"/>
    </source>
</evidence>
<dbReference type="RefSeq" id="WP_377065382.1">
    <property type="nucleotide sequence ID" value="NZ_JBHSJJ010000007.1"/>
</dbReference>
<evidence type="ECO:0000256" key="2">
    <source>
        <dbReference type="ARBA" id="ARBA00023015"/>
    </source>
</evidence>
<gene>
    <name evidence="8" type="ORF">ACFPFU_13990</name>
</gene>
<dbReference type="InterPro" id="IPR000792">
    <property type="entry name" value="Tscrpt_reg_LuxR_C"/>
</dbReference>
<reference evidence="9" key="1">
    <citation type="journal article" date="2019" name="Int. J. Syst. Evol. Microbiol.">
        <title>The Global Catalogue of Microorganisms (GCM) 10K type strain sequencing project: providing services to taxonomists for standard genome sequencing and annotation.</title>
        <authorList>
            <consortium name="The Broad Institute Genomics Platform"/>
            <consortium name="The Broad Institute Genome Sequencing Center for Infectious Disease"/>
            <person name="Wu L."/>
            <person name="Ma J."/>
        </authorList>
    </citation>
    <scope>NUCLEOTIDE SEQUENCE [LARGE SCALE GENOMIC DNA]</scope>
    <source>
        <strain evidence="9">CGMCC 4.7466</strain>
    </source>
</reference>
<dbReference type="SUPFAM" id="SSF52172">
    <property type="entry name" value="CheY-like"/>
    <property type="match status" value="1"/>
</dbReference>
<evidence type="ECO:0000259" key="7">
    <source>
        <dbReference type="PROSITE" id="PS50110"/>
    </source>
</evidence>
<keyword evidence="2" id="KW-0805">Transcription regulation</keyword>
<evidence type="ECO:0000256" key="4">
    <source>
        <dbReference type="ARBA" id="ARBA00023163"/>
    </source>
</evidence>
<dbReference type="PRINTS" id="PR00038">
    <property type="entry name" value="HTHLUXR"/>
</dbReference>
<protein>
    <submittedName>
        <fullName evidence="8">LuxR C-terminal-related transcriptional regulator</fullName>
    </submittedName>
</protein>
<feature type="modified residue" description="4-aspartylphosphate" evidence="5">
    <location>
        <position position="55"/>
    </location>
</feature>
<name>A0ABV9T2S3_9BACT</name>
<comment type="caution">
    <text evidence="8">The sequence shown here is derived from an EMBL/GenBank/DDBJ whole genome shotgun (WGS) entry which is preliminary data.</text>
</comment>
<dbReference type="Pfam" id="PF00072">
    <property type="entry name" value="Response_reg"/>
    <property type="match status" value="1"/>
</dbReference>
<keyword evidence="1 5" id="KW-0597">Phosphoprotein</keyword>
<evidence type="ECO:0000313" key="9">
    <source>
        <dbReference type="Proteomes" id="UP001595818"/>
    </source>
</evidence>
<feature type="domain" description="Response regulatory" evidence="7">
    <location>
        <begin position="4"/>
        <end position="120"/>
    </location>
</feature>
<proteinExistence type="predicted"/>
<dbReference type="EMBL" id="JBHSJJ010000007">
    <property type="protein sequence ID" value="MFC4872802.1"/>
    <property type="molecule type" value="Genomic_DNA"/>
</dbReference>
<dbReference type="InterPro" id="IPR039420">
    <property type="entry name" value="WalR-like"/>
</dbReference>
<dbReference type="PANTHER" id="PTHR43214">
    <property type="entry name" value="TWO-COMPONENT RESPONSE REGULATOR"/>
    <property type="match status" value="1"/>
</dbReference>
<sequence length="216" mass="24314">MTLDVVVFDDNRNILDSVELLLGTTAEFRLIGKYTHAGHCIEEVRKTNPAIVLMDIEMPGINGIEATAKLKEAFPQIQILMQTVFEDDERVFESICSGASGYILKTDLNTKLIDALRELQFGGSPMSPVIARKVLNRMQQIPQYVKKEAAVDYRLTSREKEVLQCIVNGLSHKMIASELGISYETVRTYVKKIYEKLHVASLTEAVAKAINKRILR</sequence>
<dbReference type="Gene3D" id="3.40.50.2300">
    <property type="match status" value="1"/>
</dbReference>
<organism evidence="8 9">
    <name type="scientific">Negadavirga shengliensis</name>
    <dbReference type="NCBI Taxonomy" id="1389218"/>
    <lineage>
        <taxon>Bacteria</taxon>
        <taxon>Pseudomonadati</taxon>
        <taxon>Bacteroidota</taxon>
        <taxon>Cytophagia</taxon>
        <taxon>Cytophagales</taxon>
        <taxon>Cyclobacteriaceae</taxon>
        <taxon>Negadavirga</taxon>
    </lineage>
</organism>
<dbReference type="CDD" id="cd06170">
    <property type="entry name" value="LuxR_C_like"/>
    <property type="match status" value="1"/>
</dbReference>
<dbReference type="InterPro" id="IPR058245">
    <property type="entry name" value="NreC/VraR/RcsB-like_REC"/>
</dbReference>
<keyword evidence="3" id="KW-0238">DNA-binding</keyword>
<dbReference type="InterPro" id="IPR016032">
    <property type="entry name" value="Sig_transdc_resp-reg_C-effctor"/>
</dbReference>
<evidence type="ECO:0000313" key="8">
    <source>
        <dbReference type="EMBL" id="MFC4872802.1"/>
    </source>
</evidence>
<feature type="domain" description="HTH luxR-type" evidence="6">
    <location>
        <begin position="148"/>
        <end position="213"/>
    </location>
</feature>
<accession>A0ABV9T2S3</accession>
<dbReference type="SMART" id="SM00448">
    <property type="entry name" value="REC"/>
    <property type="match status" value="1"/>
</dbReference>
<dbReference type="PROSITE" id="PS50043">
    <property type="entry name" value="HTH_LUXR_2"/>
    <property type="match status" value="1"/>
</dbReference>
<keyword evidence="4" id="KW-0804">Transcription</keyword>
<dbReference type="Proteomes" id="UP001595818">
    <property type="component" value="Unassembled WGS sequence"/>
</dbReference>
<dbReference type="PANTHER" id="PTHR43214:SF24">
    <property type="entry name" value="TRANSCRIPTIONAL REGULATORY PROTEIN NARL-RELATED"/>
    <property type="match status" value="1"/>
</dbReference>
<dbReference type="CDD" id="cd17535">
    <property type="entry name" value="REC_NarL-like"/>
    <property type="match status" value="1"/>
</dbReference>